<dbReference type="SUPFAM" id="SSF52279">
    <property type="entry name" value="Beta-D-glucan exohydrolase, C-terminal domain"/>
    <property type="match status" value="1"/>
</dbReference>
<dbReference type="InterPro" id="IPR017853">
    <property type="entry name" value="GH"/>
</dbReference>
<keyword evidence="3" id="KW-0812">Transmembrane</keyword>
<evidence type="ECO:0000256" key="2">
    <source>
        <dbReference type="ARBA" id="ARBA00022801"/>
    </source>
</evidence>
<dbReference type="Gene3D" id="3.20.20.300">
    <property type="entry name" value="Glycoside hydrolase, family 3, N-terminal domain"/>
    <property type="match status" value="1"/>
</dbReference>
<evidence type="ECO:0000259" key="4">
    <source>
        <dbReference type="SMART" id="SM01217"/>
    </source>
</evidence>
<dbReference type="AlphaFoldDB" id="A0A9D1PZZ9"/>
<dbReference type="InterPro" id="IPR036881">
    <property type="entry name" value="Glyco_hydro_3_C_sf"/>
</dbReference>
<dbReference type="Pfam" id="PF00933">
    <property type="entry name" value="Glyco_hydro_3"/>
    <property type="match status" value="1"/>
</dbReference>
<dbReference type="Proteomes" id="UP000823990">
    <property type="component" value="Unassembled WGS sequence"/>
</dbReference>
<dbReference type="Pfam" id="PF01915">
    <property type="entry name" value="Glyco_hydro_3_C"/>
    <property type="match status" value="1"/>
</dbReference>
<keyword evidence="2 5" id="KW-0378">Hydrolase</keyword>
<accession>A0A9D1PZZ9</accession>
<dbReference type="InterPro" id="IPR013783">
    <property type="entry name" value="Ig-like_fold"/>
</dbReference>
<dbReference type="GO" id="GO:0004553">
    <property type="term" value="F:hydrolase activity, hydrolyzing O-glycosyl compounds"/>
    <property type="evidence" value="ECO:0007669"/>
    <property type="project" value="InterPro"/>
</dbReference>
<dbReference type="InterPro" id="IPR026891">
    <property type="entry name" value="Fn3-like"/>
</dbReference>
<dbReference type="InterPro" id="IPR002772">
    <property type="entry name" value="Glyco_hydro_3_C"/>
</dbReference>
<dbReference type="InterPro" id="IPR036962">
    <property type="entry name" value="Glyco_hydro_3_N_sf"/>
</dbReference>
<reference evidence="5" key="1">
    <citation type="journal article" date="2021" name="PeerJ">
        <title>Extensive microbial diversity within the chicken gut microbiome revealed by metagenomics and culture.</title>
        <authorList>
            <person name="Gilroy R."/>
            <person name="Ravi A."/>
            <person name="Getino M."/>
            <person name="Pursley I."/>
            <person name="Horton D.L."/>
            <person name="Alikhan N.F."/>
            <person name="Baker D."/>
            <person name="Gharbi K."/>
            <person name="Hall N."/>
            <person name="Watson M."/>
            <person name="Adriaenssens E.M."/>
            <person name="Foster-Nyarko E."/>
            <person name="Jarju S."/>
            <person name="Secka A."/>
            <person name="Antonio M."/>
            <person name="Oren A."/>
            <person name="Chaudhuri R.R."/>
            <person name="La Ragione R."/>
            <person name="Hildebrand F."/>
            <person name="Pallen M.J."/>
        </authorList>
    </citation>
    <scope>NUCLEOTIDE SEQUENCE</scope>
    <source>
        <strain evidence="5">12435</strain>
    </source>
</reference>
<dbReference type="PRINTS" id="PR00133">
    <property type="entry name" value="GLHYDRLASE3"/>
</dbReference>
<evidence type="ECO:0000313" key="6">
    <source>
        <dbReference type="Proteomes" id="UP000823990"/>
    </source>
</evidence>
<sequence>MKARSKLVGIIGIVAIVLLIAIILVVDILCATYSQLIALYFRGDTGTTEVAQEALAASGDFTVKEEAEGLVMLKNDDDALPLKNVSKVNLFGMLTAKQIFMGTGSAGGFNWDEDNFLYLDAALKEKNITANPDLWDFYAGQEGNASGTAGSVTDMQGSTHSIIELPMDTEGYDEVLEDAKAYSDTAIVVVGRAGGEGSDAVMDMTPYEAAGRVGTTKYNVGGDPGKHYLELMDTELALIDHVKANYKNVIVLVNTPMPIELGFVDEDENTGANTVGDIDAALWIGLPGSTGNRGVVQVLTGEVSPSGRLPDTWAYEMESSPTYYNFGDYTYDVSGISGAEGATKYLHYEEGIYVGYRWYETANAEGVVLNDIGNYQYKNATNANLTADASNPGGYEGAELKDFDFNNYDDIVQYAFGTGKSYADFDIAFDGTPVFDEASNEYVFKVKVTNTSTTYDSKTPVEIYVEQPYTDGGIEKSKVMLAGFDKTDVIPHGGSETIEIRVDRDYIASYDYETEEAYVLDEGEHKFYVDFGEYGSHCWANTSDTSDVLTWTWNNPSKIVFDEDNNRPGDVTAATNKFDDVNIGDGGYVPSEDDMTRADLAGTFPAKGESESGYFTNQNMAVNAQTYARMNDKVKGAVLEGYDAATYKYTGEFANADGTYKDPASGYTPLALGADGDLTVADMIGLEYDDEQWNALISQMDFDDLERLVGYCGWSNPAIRSIGKNYAVDMDGCHGLHNLVTGIDANCFTTTPILAASWDPDLAYEFGATYGDECLANNVTGMYGLSMNMHRSPFGGRAFEYYSEDSLLSGYMAAAATSGLQDKGVAVYSKHYAVNDQETNRSSVHTWLSEQAMREIYLRVYEILTKEATVSGSDVLTGNTGFMTGMNFIGTSHTTSHYSLCTAVPRGEWGFEGRIVTDAESFNNTMSCAIRAGTDMILTPAARTFDDIDGMDNESGYGLVKIQEAAKHQLFVFANTAGVGVDSGLSYTWVALPVVISVVLALGAVAIFIFMVFPAFFVKKQENA</sequence>
<dbReference type="Gene3D" id="3.40.50.1700">
    <property type="entry name" value="Glycoside hydrolase family 3 C-terminal domain"/>
    <property type="match status" value="1"/>
</dbReference>
<gene>
    <name evidence="5" type="ORF">H9892_02550</name>
</gene>
<dbReference type="GO" id="GO:0005975">
    <property type="term" value="P:carbohydrate metabolic process"/>
    <property type="evidence" value="ECO:0007669"/>
    <property type="project" value="InterPro"/>
</dbReference>
<dbReference type="SMART" id="SM01217">
    <property type="entry name" value="Fn3_like"/>
    <property type="match status" value="1"/>
</dbReference>
<name>A0A9D1PZZ9_9FIRM</name>
<dbReference type="InterPro" id="IPR001764">
    <property type="entry name" value="Glyco_hydro_3_N"/>
</dbReference>
<dbReference type="Gene3D" id="2.60.40.10">
    <property type="entry name" value="Immunoglobulins"/>
    <property type="match status" value="1"/>
</dbReference>
<organism evidence="5 6">
    <name type="scientific">Candidatus Protoclostridium stercorigallinarum</name>
    <dbReference type="NCBI Taxonomy" id="2838741"/>
    <lineage>
        <taxon>Bacteria</taxon>
        <taxon>Bacillati</taxon>
        <taxon>Bacillota</taxon>
        <taxon>Clostridia</taxon>
        <taxon>Candidatus Protoclostridium</taxon>
    </lineage>
</organism>
<dbReference type="Pfam" id="PF14310">
    <property type="entry name" value="Fn3-like"/>
    <property type="match status" value="1"/>
</dbReference>
<evidence type="ECO:0000313" key="5">
    <source>
        <dbReference type="EMBL" id="HIW02201.1"/>
    </source>
</evidence>
<protein>
    <submittedName>
        <fullName evidence="5">Glycoside hydrolase family 3 C-terminal domain-containing protein</fullName>
    </submittedName>
</protein>
<evidence type="ECO:0000256" key="3">
    <source>
        <dbReference type="SAM" id="Phobius"/>
    </source>
</evidence>
<feature type="transmembrane region" description="Helical" evidence="3">
    <location>
        <begin position="7"/>
        <end position="26"/>
    </location>
</feature>
<feature type="transmembrane region" description="Helical" evidence="3">
    <location>
        <begin position="989"/>
        <end position="1018"/>
    </location>
</feature>
<proteinExistence type="inferred from homology"/>
<comment type="similarity">
    <text evidence="1">Belongs to the glycosyl hydrolase 3 family.</text>
</comment>
<dbReference type="InterPro" id="IPR050288">
    <property type="entry name" value="Cellulose_deg_GH3"/>
</dbReference>
<dbReference type="SUPFAM" id="SSF51445">
    <property type="entry name" value="(Trans)glycosidases"/>
    <property type="match status" value="1"/>
</dbReference>
<dbReference type="PANTHER" id="PTHR42715">
    <property type="entry name" value="BETA-GLUCOSIDASE"/>
    <property type="match status" value="1"/>
</dbReference>
<feature type="domain" description="Fibronectin type III-like" evidence="4">
    <location>
        <begin position="459"/>
        <end position="533"/>
    </location>
</feature>
<keyword evidence="3" id="KW-0472">Membrane</keyword>
<keyword evidence="3" id="KW-1133">Transmembrane helix</keyword>
<reference evidence="5" key="2">
    <citation type="submission" date="2021-04" db="EMBL/GenBank/DDBJ databases">
        <authorList>
            <person name="Gilroy R."/>
        </authorList>
    </citation>
    <scope>NUCLEOTIDE SEQUENCE</scope>
    <source>
        <strain evidence="5">12435</strain>
    </source>
</reference>
<comment type="caution">
    <text evidence="5">The sequence shown here is derived from an EMBL/GenBank/DDBJ whole genome shotgun (WGS) entry which is preliminary data.</text>
</comment>
<dbReference type="PANTHER" id="PTHR42715:SF10">
    <property type="entry name" value="BETA-GLUCOSIDASE"/>
    <property type="match status" value="1"/>
</dbReference>
<evidence type="ECO:0000256" key="1">
    <source>
        <dbReference type="ARBA" id="ARBA00005336"/>
    </source>
</evidence>
<dbReference type="EMBL" id="DXHS01000045">
    <property type="protein sequence ID" value="HIW02201.1"/>
    <property type="molecule type" value="Genomic_DNA"/>
</dbReference>